<dbReference type="PROSITE" id="PS00108">
    <property type="entry name" value="PROTEIN_KINASE_ST"/>
    <property type="match status" value="1"/>
</dbReference>
<dbReference type="EC" id="2.7.11.1" evidence="1"/>
<dbReference type="SMART" id="SM00220">
    <property type="entry name" value="S_TKc"/>
    <property type="match status" value="1"/>
</dbReference>
<dbReference type="Pfam" id="PF00069">
    <property type="entry name" value="Pkinase"/>
    <property type="match status" value="1"/>
</dbReference>
<evidence type="ECO:0000259" key="7">
    <source>
        <dbReference type="PROSITE" id="PS50011"/>
    </source>
</evidence>
<dbReference type="SUPFAM" id="SSF56112">
    <property type="entry name" value="Protein kinase-like (PK-like)"/>
    <property type="match status" value="1"/>
</dbReference>
<evidence type="ECO:0000313" key="8">
    <source>
        <dbReference type="EMBL" id="CAI2376554.1"/>
    </source>
</evidence>
<gene>
    <name evidence="8" type="ORF">ECRASSUSDP1_LOCUS17924</name>
</gene>
<dbReference type="InterPro" id="IPR000719">
    <property type="entry name" value="Prot_kinase_dom"/>
</dbReference>
<evidence type="ECO:0000256" key="2">
    <source>
        <dbReference type="ARBA" id="ARBA00022741"/>
    </source>
</evidence>
<dbReference type="PROSITE" id="PS50011">
    <property type="entry name" value="PROTEIN_KINASE_DOM"/>
    <property type="match status" value="1"/>
</dbReference>
<evidence type="ECO:0000256" key="5">
    <source>
        <dbReference type="PROSITE-ProRule" id="PRU10141"/>
    </source>
</evidence>
<dbReference type="AlphaFoldDB" id="A0AAD1XPR3"/>
<evidence type="ECO:0000256" key="1">
    <source>
        <dbReference type="ARBA" id="ARBA00012513"/>
    </source>
</evidence>
<comment type="caution">
    <text evidence="8">The sequence shown here is derived from an EMBL/GenBank/DDBJ whole genome shotgun (WGS) entry which is preliminary data.</text>
</comment>
<dbReference type="Gene3D" id="1.10.510.10">
    <property type="entry name" value="Transferase(Phosphotransferase) domain 1"/>
    <property type="match status" value="1"/>
</dbReference>
<dbReference type="InterPro" id="IPR008271">
    <property type="entry name" value="Ser/Thr_kinase_AS"/>
</dbReference>
<dbReference type="InterPro" id="IPR017441">
    <property type="entry name" value="Protein_kinase_ATP_BS"/>
</dbReference>
<evidence type="ECO:0000256" key="4">
    <source>
        <dbReference type="ARBA" id="ARBA00023860"/>
    </source>
</evidence>
<dbReference type="InterPro" id="IPR050235">
    <property type="entry name" value="CK1_Ser-Thr_kinase"/>
</dbReference>
<dbReference type="EMBL" id="CAMPGE010018116">
    <property type="protein sequence ID" value="CAI2376554.1"/>
    <property type="molecule type" value="Genomic_DNA"/>
</dbReference>
<feature type="region of interest" description="Disordered" evidence="6">
    <location>
        <begin position="541"/>
        <end position="560"/>
    </location>
</feature>
<dbReference type="GO" id="GO:0005524">
    <property type="term" value="F:ATP binding"/>
    <property type="evidence" value="ECO:0007669"/>
    <property type="project" value="UniProtKB-UniRule"/>
</dbReference>
<accession>A0AAD1XPR3</accession>
<dbReference type="Proteomes" id="UP001295684">
    <property type="component" value="Unassembled WGS sequence"/>
</dbReference>
<keyword evidence="2 5" id="KW-0547">Nucleotide-binding</keyword>
<feature type="binding site" evidence="5">
    <location>
        <position position="45"/>
    </location>
    <ligand>
        <name>ATP</name>
        <dbReference type="ChEBI" id="CHEBI:30616"/>
    </ligand>
</feature>
<dbReference type="GO" id="GO:0004674">
    <property type="term" value="F:protein serine/threonine kinase activity"/>
    <property type="evidence" value="ECO:0007669"/>
    <property type="project" value="UniProtKB-EC"/>
</dbReference>
<dbReference type="PROSITE" id="PS00107">
    <property type="entry name" value="PROTEIN_KINASE_ATP"/>
    <property type="match status" value="1"/>
</dbReference>
<proteinExistence type="predicted"/>
<evidence type="ECO:0000313" key="9">
    <source>
        <dbReference type="Proteomes" id="UP001295684"/>
    </source>
</evidence>
<feature type="compositionally biased region" description="Basic residues" evidence="6">
    <location>
        <begin position="577"/>
        <end position="588"/>
    </location>
</feature>
<evidence type="ECO:0000256" key="3">
    <source>
        <dbReference type="ARBA" id="ARBA00022840"/>
    </source>
</evidence>
<feature type="region of interest" description="Disordered" evidence="6">
    <location>
        <begin position="623"/>
        <end position="649"/>
    </location>
</feature>
<feature type="region of interest" description="Disordered" evidence="6">
    <location>
        <begin position="577"/>
        <end position="603"/>
    </location>
</feature>
<feature type="domain" description="Protein kinase" evidence="7">
    <location>
        <begin position="16"/>
        <end position="294"/>
    </location>
</feature>
<protein>
    <recommendedName>
        <fullName evidence="4">Casein kinase I</fullName>
        <ecNumber evidence="1">2.7.11.1</ecNumber>
    </recommendedName>
</protein>
<dbReference type="InterPro" id="IPR011009">
    <property type="entry name" value="Kinase-like_dom_sf"/>
</dbReference>
<keyword evidence="9" id="KW-1185">Reference proteome</keyword>
<organism evidence="8 9">
    <name type="scientific">Euplotes crassus</name>
    <dbReference type="NCBI Taxonomy" id="5936"/>
    <lineage>
        <taxon>Eukaryota</taxon>
        <taxon>Sar</taxon>
        <taxon>Alveolata</taxon>
        <taxon>Ciliophora</taxon>
        <taxon>Intramacronucleata</taxon>
        <taxon>Spirotrichea</taxon>
        <taxon>Hypotrichia</taxon>
        <taxon>Euplotida</taxon>
        <taxon>Euplotidae</taxon>
        <taxon>Moneuplotes</taxon>
    </lineage>
</organism>
<reference evidence="8" key="1">
    <citation type="submission" date="2023-07" db="EMBL/GenBank/DDBJ databases">
        <authorList>
            <consortium name="AG Swart"/>
            <person name="Singh M."/>
            <person name="Singh A."/>
            <person name="Seah K."/>
            <person name="Emmerich C."/>
        </authorList>
    </citation>
    <scope>NUCLEOTIDE SEQUENCE</scope>
    <source>
        <strain evidence="8">DP1</strain>
    </source>
</reference>
<dbReference type="PANTHER" id="PTHR11909">
    <property type="entry name" value="CASEIN KINASE-RELATED"/>
    <property type="match status" value="1"/>
</dbReference>
<name>A0AAD1XPR3_EUPCR</name>
<evidence type="ECO:0000256" key="6">
    <source>
        <dbReference type="SAM" id="MobiDB-lite"/>
    </source>
</evidence>
<keyword evidence="3 5" id="KW-0067">ATP-binding</keyword>
<sequence length="649" mass="75030">MESPRHESWPKVNKRYQIVRKLGQGTFSTVYEARDRIRAIDVALKVEKNRRRSRNGTGILNFEFKVMTALQCKTHVPRVFEYVVNEPDEDDYIAMELLGPNLTKVKKSFQRGFSQGYATRLLMQMLEGIQQVHEKGFIHRDIKASNFLLGDDNRVVLADFGLAKVHLNQRNGKPLTPRDQVDFRGTISFASLNAHYCKELSRRDDLWSWYFVLLDFYGETLKWRKERDNTMSQVQCIKEEALAEPEKYLWSSKTDEVPQIKEIFYHIKGLGYDDTPDYDLLFQILINILAHVEFKARHVAFDGFLRSFKATNNMPVTIHSGNSGPKNPQLNLETLGTTTGALENFAHSSSVGQFKVENIVEDNLDTAEYSCVPIDDSLARIQKFVIDQCFYPDVPQCNQFRITQNLHVSIRTEKIDAFEDEFFKIFYSLYQLKNAPRTHSLSISDGSEEDYEICEGLGELYYENNHKMNNKMLYPLPSDYPLTGISTVSNFDGSIQNSKMDPNLIPNPSKWVVPPLQIFQPENHPNASVNFPVIEIVENNSEGKKSVPDQESSSEEYKVEEDEIEELSDIIIEPNRKQTRNKKRRKQAAQRNSMCGAKRKRELKKIEKDIPYSPVTIKCDYSPKSRREVDPSRQVCPKRTRKTIIDLDD</sequence>